<keyword evidence="1" id="KW-0732">Signal</keyword>
<evidence type="ECO:0000256" key="1">
    <source>
        <dbReference type="SAM" id="SignalP"/>
    </source>
</evidence>
<protein>
    <recommendedName>
        <fullName evidence="4">NusG domain-containing protein</fullName>
    </recommendedName>
</protein>
<dbReference type="Proteomes" id="UP001158067">
    <property type="component" value="Unassembled WGS sequence"/>
</dbReference>
<reference evidence="2 3" key="1">
    <citation type="submission" date="2017-05" db="EMBL/GenBank/DDBJ databases">
        <authorList>
            <person name="Varghese N."/>
            <person name="Submissions S."/>
        </authorList>
    </citation>
    <scope>NUCLEOTIDE SEQUENCE [LARGE SCALE GENOMIC DNA]</scope>
    <source>
        <strain evidence="2 3">DSM 25457</strain>
    </source>
</reference>
<organism evidence="2 3">
    <name type="scientific">Neorhodopirellula lusitana</name>
    <dbReference type="NCBI Taxonomy" id="445327"/>
    <lineage>
        <taxon>Bacteria</taxon>
        <taxon>Pseudomonadati</taxon>
        <taxon>Planctomycetota</taxon>
        <taxon>Planctomycetia</taxon>
        <taxon>Pirellulales</taxon>
        <taxon>Pirellulaceae</taxon>
        <taxon>Neorhodopirellula</taxon>
    </lineage>
</organism>
<evidence type="ECO:0000313" key="3">
    <source>
        <dbReference type="Proteomes" id="UP001158067"/>
    </source>
</evidence>
<keyword evidence="3" id="KW-1185">Reference proteome</keyword>
<name>A0ABY1QAG9_9BACT</name>
<feature type="signal peptide" evidence="1">
    <location>
        <begin position="1"/>
        <end position="27"/>
    </location>
</feature>
<evidence type="ECO:0008006" key="4">
    <source>
        <dbReference type="Google" id="ProtNLM"/>
    </source>
</evidence>
<sequence>MQTKVQRLFTFLVVAVLAITAYSFAVAGDPSAPGPDNYLTRFHGKTILVVLDLGSDGIERTVLVDASLTGLGDKRFLGGVVTDKYPEFPVIMPGRKAFVALDRVVSIQVLEGSDR</sequence>
<comment type="caution">
    <text evidence="2">The sequence shown here is derived from an EMBL/GenBank/DDBJ whole genome shotgun (WGS) entry which is preliminary data.</text>
</comment>
<accession>A0ABY1QAG9</accession>
<dbReference type="EMBL" id="FXUG01000007">
    <property type="protein sequence ID" value="SMP62380.1"/>
    <property type="molecule type" value="Genomic_DNA"/>
</dbReference>
<dbReference type="RefSeq" id="WP_283433365.1">
    <property type="nucleotide sequence ID" value="NZ_CAWLDM010000001.1"/>
</dbReference>
<proteinExistence type="predicted"/>
<evidence type="ECO:0000313" key="2">
    <source>
        <dbReference type="EMBL" id="SMP62380.1"/>
    </source>
</evidence>
<feature type="chain" id="PRO_5046957151" description="NusG domain-containing protein" evidence="1">
    <location>
        <begin position="28"/>
        <end position="115"/>
    </location>
</feature>
<gene>
    <name evidence="2" type="ORF">SAMN06265222_107307</name>
</gene>